<dbReference type="AlphaFoldDB" id="A0A1Y3B9K3"/>
<evidence type="ECO:0000313" key="1">
    <source>
        <dbReference type="EMBL" id="OTF77532.1"/>
    </source>
</evidence>
<evidence type="ECO:0000313" key="2">
    <source>
        <dbReference type="Proteomes" id="UP000194236"/>
    </source>
</evidence>
<reference evidence="1 2" key="1">
    <citation type="submission" date="2017-03" db="EMBL/GenBank/DDBJ databases">
        <title>Genome Survey of Euroglyphus maynei.</title>
        <authorList>
            <person name="Arlian L.G."/>
            <person name="Morgan M.S."/>
            <person name="Rider S.D."/>
        </authorList>
    </citation>
    <scope>NUCLEOTIDE SEQUENCE [LARGE SCALE GENOMIC DNA]</scope>
    <source>
        <strain evidence="1">Arlian Lab</strain>
        <tissue evidence="1">Whole body</tissue>
    </source>
</reference>
<accession>A0A1Y3B9K3</accession>
<protein>
    <submittedName>
        <fullName evidence="1">Uncharacterized protein</fullName>
    </submittedName>
</protein>
<gene>
    <name evidence="1" type="ORF">BLA29_013756</name>
</gene>
<organism evidence="1 2">
    <name type="scientific">Euroglyphus maynei</name>
    <name type="common">Mayne's house dust mite</name>
    <dbReference type="NCBI Taxonomy" id="6958"/>
    <lineage>
        <taxon>Eukaryota</taxon>
        <taxon>Metazoa</taxon>
        <taxon>Ecdysozoa</taxon>
        <taxon>Arthropoda</taxon>
        <taxon>Chelicerata</taxon>
        <taxon>Arachnida</taxon>
        <taxon>Acari</taxon>
        <taxon>Acariformes</taxon>
        <taxon>Sarcoptiformes</taxon>
        <taxon>Astigmata</taxon>
        <taxon>Psoroptidia</taxon>
        <taxon>Analgoidea</taxon>
        <taxon>Pyroglyphidae</taxon>
        <taxon>Pyroglyphinae</taxon>
        <taxon>Euroglyphus</taxon>
    </lineage>
</organism>
<proteinExistence type="predicted"/>
<dbReference type="Proteomes" id="UP000194236">
    <property type="component" value="Unassembled WGS sequence"/>
</dbReference>
<keyword evidence="2" id="KW-1185">Reference proteome</keyword>
<sequence length="33" mass="3874">MKHVPYPVPKPVHKIIPVYKEVPYIVKKHVPVL</sequence>
<comment type="caution">
    <text evidence="1">The sequence shown here is derived from an EMBL/GenBank/DDBJ whole genome shotgun (WGS) entry which is preliminary data.</text>
</comment>
<name>A0A1Y3B9K3_EURMA</name>
<dbReference type="EMBL" id="MUJZ01032150">
    <property type="protein sequence ID" value="OTF77532.1"/>
    <property type="molecule type" value="Genomic_DNA"/>
</dbReference>